<sequence length="272" mass="30612">MGADRERTRVAGKRLHGPSSDNMRRKQLKNRCESPPALVASDNRDKHDKHEPRLRDILPEGGMVWPFEIFILEDKFEMKITAALKKVAPRLSDTKLDGFFSGLFLEATELLQDPTTSGDLNSPVSFLNALHKRESVRLWAKHISKVQFVILFLFLRGARDQWHLDPESFMDIQPPCEVAMAIDEFDQNDALDWSASEISRALTPLHRSVGRIKLRTTGDEDTVMDDDPMTQAGQRTAQALHGQTDAVVGEAGMDNDVDMVVDGIGELTIQHR</sequence>
<feature type="compositionally biased region" description="Basic and acidic residues" evidence="1">
    <location>
        <begin position="42"/>
        <end position="51"/>
    </location>
</feature>
<keyword evidence="3" id="KW-1185">Reference proteome</keyword>
<reference evidence="2" key="1">
    <citation type="journal article" date="2023" name="Mol. Phylogenet. Evol.">
        <title>Genome-scale phylogeny and comparative genomics of the fungal order Sordariales.</title>
        <authorList>
            <person name="Hensen N."/>
            <person name="Bonometti L."/>
            <person name="Westerberg I."/>
            <person name="Brannstrom I.O."/>
            <person name="Guillou S."/>
            <person name="Cros-Aarteil S."/>
            <person name="Calhoun S."/>
            <person name="Haridas S."/>
            <person name="Kuo A."/>
            <person name="Mondo S."/>
            <person name="Pangilinan J."/>
            <person name="Riley R."/>
            <person name="LaButti K."/>
            <person name="Andreopoulos B."/>
            <person name="Lipzen A."/>
            <person name="Chen C."/>
            <person name="Yan M."/>
            <person name="Daum C."/>
            <person name="Ng V."/>
            <person name="Clum A."/>
            <person name="Steindorff A."/>
            <person name="Ohm R.A."/>
            <person name="Martin F."/>
            <person name="Silar P."/>
            <person name="Natvig D.O."/>
            <person name="Lalanne C."/>
            <person name="Gautier V."/>
            <person name="Ament-Velasquez S.L."/>
            <person name="Kruys A."/>
            <person name="Hutchinson M.I."/>
            <person name="Powell A.J."/>
            <person name="Barry K."/>
            <person name="Miller A.N."/>
            <person name="Grigoriev I.V."/>
            <person name="Debuchy R."/>
            <person name="Gladieux P."/>
            <person name="Hiltunen Thoren M."/>
            <person name="Johannesson H."/>
        </authorList>
    </citation>
    <scope>NUCLEOTIDE SEQUENCE</scope>
    <source>
        <strain evidence="2">CBS 168.71</strain>
    </source>
</reference>
<feature type="region of interest" description="Disordered" evidence="1">
    <location>
        <begin position="1"/>
        <end position="51"/>
    </location>
</feature>
<dbReference type="EMBL" id="JAUEPN010000002">
    <property type="protein sequence ID" value="KAK3298749.1"/>
    <property type="molecule type" value="Genomic_DNA"/>
</dbReference>
<accession>A0AAE0HLJ7</accession>
<proteinExistence type="predicted"/>
<evidence type="ECO:0000313" key="2">
    <source>
        <dbReference type="EMBL" id="KAK3298749.1"/>
    </source>
</evidence>
<dbReference type="Proteomes" id="UP001278766">
    <property type="component" value="Unassembled WGS sequence"/>
</dbReference>
<name>A0AAE0HLJ7_9PEZI</name>
<evidence type="ECO:0000313" key="3">
    <source>
        <dbReference type="Proteomes" id="UP001278766"/>
    </source>
</evidence>
<dbReference type="AlphaFoldDB" id="A0AAE0HLJ7"/>
<dbReference type="RefSeq" id="XP_062662263.1">
    <property type="nucleotide sequence ID" value="XM_062807270.1"/>
</dbReference>
<dbReference type="GeneID" id="87844218"/>
<evidence type="ECO:0000256" key="1">
    <source>
        <dbReference type="SAM" id="MobiDB-lite"/>
    </source>
</evidence>
<protein>
    <submittedName>
        <fullName evidence="2">Uncharacterized protein</fullName>
    </submittedName>
</protein>
<organism evidence="2 3">
    <name type="scientific">Chaetomium fimeti</name>
    <dbReference type="NCBI Taxonomy" id="1854472"/>
    <lineage>
        <taxon>Eukaryota</taxon>
        <taxon>Fungi</taxon>
        <taxon>Dikarya</taxon>
        <taxon>Ascomycota</taxon>
        <taxon>Pezizomycotina</taxon>
        <taxon>Sordariomycetes</taxon>
        <taxon>Sordariomycetidae</taxon>
        <taxon>Sordariales</taxon>
        <taxon>Chaetomiaceae</taxon>
        <taxon>Chaetomium</taxon>
    </lineage>
</organism>
<reference evidence="2" key="2">
    <citation type="submission" date="2023-06" db="EMBL/GenBank/DDBJ databases">
        <authorList>
            <consortium name="Lawrence Berkeley National Laboratory"/>
            <person name="Haridas S."/>
            <person name="Hensen N."/>
            <person name="Bonometti L."/>
            <person name="Westerberg I."/>
            <person name="Brannstrom I.O."/>
            <person name="Guillou S."/>
            <person name="Cros-Aarteil S."/>
            <person name="Calhoun S."/>
            <person name="Kuo A."/>
            <person name="Mondo S."/>
            <person name="Pangilinan J."/>
            <person name="Riley R."/>
            <person name="Labutti K."/>
            <person name="Andreopoulos B."/>
            <person name="Lipzen A."/>
            <person name="Chen C."/>
            <person name="Yanf M."/>
            <person name="Daum C."/>
            <person name="Ng V."/>
            <person name="Clum A."/>
            <person name="Steindorff A."/>
            <person name="Ohm R."/>
            <person name="Martin F."/>
            <person name="Silar P."/>
            <person name="Natvig D."/>
            <person name="Lalanne C."/>
            <person name="Gautier V."/>
            <person name="Ament-Velasquez S.L."/>
            <person name="Kruys A."/>
            <person name="Hutchinson M.I."/>
            <person name="Powell A.J."/>
            <person name="Barry K."/>
            <person name="Miller A.N."/>
            <person name="Grigoriev I.V."/>
            <person name="Debuchy R."/>
            <person name="Gladieux P."/>
            <person name="Thoren M.H."/>
            <person name="Johannesson H."/>
        </authorList>
    </citation>
    <scope>NUCLEOTIDE SEQUENCE</scope>
    <source>
        <strain evidence="2">CBS 168.71</strain>
    </source>
</reference>
<gene>
    <name evidence="2" type="ORF">B0H64DRAFT_454300</name>
</gene>
<comment type="caution">
    <text evidence="2">The sequence shown here is derived from an EMBL/GenBank/DDBJ whole genome shotgun (WGS) entry which is preliminary data.</text>
</comment>